<sequence>MAGLLLVLALSFASSSSDGSEEKYNQLLGIWVTPDRILAKGSAIPLSGPSKGQYSPPPGPFPSSFSKLPKGPSIQPSGAAGEEHGTGVTSSPLRKISSRGLYFGMLPKGTPISPSAPGRTHNAGPPET</sequence>
<evidence type="ECO:0000313" key="3">
    <source>
        <dbReference type="EMBL" id="TQE01692.1"/>
    </source>
</evidence>
<name>A0A540MSD7_MALBA</name>
<keyword evidence="2" id="KW-0732">Signal</keyword>
<evidence type="ECO:0000256" key="2">
    <source>
        <dbReference type="SAM" id="SignalP"/>
    </source>
</evidence>
<proteinExistence type="predicted"/>
<comment type="caution">
    <text evidence="3">The sequence shown here is derived from an EMBL/GenBank/DDBJ whole genome shotgun (WGS) entry which is preliminary data.</text>
</comment>
<dbReference type="AlphaFoldDB" id="A0A540MSD7"/>
<reference evidence="3 4" key="1">
    <citation type="journal article" date="2019" name="G3 (Bethesda)">
        <title>Sequencing of a Wild Apple (Malus baccata) Genome Unravels the Differences Between Cultivated and Wild Apple Species Regarding Disease Resistance and Cold Tolerance.</title>
        <authorList>
            <person name="Chen X."/>
        </authorList>
    </citation>
    <scope>NUCLEOTIDE SEQUENCE [LARGE SCALE GENOMIC DNA]</scope>
    <source>
        <strain evidence="4">cv. Shandingzi</strain>
        <tissue evidence="3">Leaves</tissue>
    </source>
</reference>
<dbReference type="EMBL" id="VIEB01000189">
    <property type="protein sequence ID" value="TQE01692.1"/>
    <property type="molecule type" value="Genomic_DNA"/>
</dbReference>
<feature type="compositionally biased region" description="Low complexity" evidence="1">
    <location>
        <begin position="62"/>
        <end position="73"/>
    </location>
</feature>
<protein>
    <submittedName>
        <fullName evidence="3">Uncharacterized protein</fullName>
    </submittedName>
</protein>
<feature type="signal peptide" evidence="2">
    <location>
        <begin position="1"/>
        <end position="19"/>
    </location>
</feature>
<keyword evidence="4" id="KW-1185">Reference proteome</keyword>
<feature type="region of interest" description="Disordered" evidence="1">
    <location>
        <begin position="105"/>
        <end position="128"/>
    </location>
</feature>
<evidence type="ECO:0000313" key="4">
    <source>
        <dbReference type="Proteomes" id="UP000315295"/>
    </source>
</evidence>
<accession>A0A540MSD7</accession>
<feature type="chain" id="PRO_5021789483" evidence="2">
    <location>
        <begin position="20"/>
        <end position="128"/>
    </location>
</feature>
<gene>
    <name evidence="3" type="ORF">C1H46_012636</name>
</gene>
<evidence type="ECO:0000256" key="1">
    <source>
        <dbReference type="SAM" id="MobiDB-lite"/>
    </source>
</evidence>
<organism evidence="3 4">
    <name type="scientific">Malus baccata</name>
    <name type="common">Siberian crab apple</name>
    <name type="synonym">Pyrus baccata</name>
    <dbReference type="NCBI Taxonomy" id="106549"/>
    <lineage>
        <taxon>Eukaryota</taxon>
        <taxon>Viridiplantae</taxon>
        <taxon>Streptophyta</taxon>
        <taxon>Embryophyta</taxon>
        <taxon>Tracheophyta</taxon>
        <taxon>Spermatophyta</taxon>
        <taxon>Magnoliopsida</taxon>
        <taxon>eudicotyledons</taxon>
        <taxon>Gunneridae</taxon>
        <taxon>Pentapetalae</taxon>
        <taxon>rosids</taxon>
        <taxon>fabids</taxon>
        <taxon>Rosales</taxon>
        <taxon>Rosaceae</taxon>
        <taxon>Amygdaloideae</taxon>
        <taxon>Maleae</taxon>
        <taxon>Malus</taxon>
    </lineage>
</organism>
<dbReference type="Proteomes" id="UP000315295">
    <property type="component" value="Unassembled WGS sequence"/>
</dbReference>
<feature type="region of interest" description="Disordered" evidence="1">
    <location>
        <begin position="42"/>
        <end position="93"/>
    </location>
</feature>